<feature type="coiled-coil region" evidence="7">
    <location>
        <begin position="171"/>
        <end position="198"/>
    </location>
</feature>
<evidence type="ECO:0000256" key="3">
    <source>
        <dbReference type="ARBA" id="ARBA00022857"/>
    </source>
</evidence>
<feature type="binding site" evidence="6">
    <location>
        <position position="48"/>
    </location>
    <ligand>
        <name>(6S)-NADPHX</name>
        <dbReference type="ChEBI" id="CHEBI:64076"/>
    </ligand>
</feature>
<dbReference type="PROSITE" id="PS51383">
    <property type="entry name" value="YJEF_C_3"/>
    <property type="match status" value="1"/>
</dbReference>
<evidence type="ECO:0000259" key="8">
    <source>
        <dbReference type="PROSITE" id="PS51383"/>
    </source>
</evidence>
<feature type="binding site" evidence="6">
    <location>
        <position position="119"/>
    </location>
    <ligand>
        <name>(6S)-NADPHX</name>
        <dbReference type="ChEBI" id="CHEBI:64076"/>
    </ligand>
</feature>
<dbReference type="Pfam" id="PF01256">
    <property type="entry name" value="Carb_kinase"/>
    <property type="match status" value="1"/>
</dbReference>
<evidence type="ECO:0000256" key="7">
    <source>
        <dbReference type="SAM" id="Coils"/>
    </source>
</evidence>
<dbReference type="Proteomes" id="UP000586918">
    <property type="component" value="Unassembled WGS sequence"/>
</dbReference>
<keyword evidence="7" id="KW-0175">Coiled coil</keyword>
<dbReference type="PANTHER" id="PTHR12592:SF0">
    <property type="entry name" value="ATP-DEPENDENT (S)-NAD(P)H-HYDRATE DEHYDRATASE"/>
    <property type="match status" value="1"/>
</dbReference>
<protein>
    <recommendedName>
        <fullName evidence="6">ADP-dependent (S)-NAD(P)H-hydrate dehydratase</fullName>
        <ecNumber evidence="6">4.2.1.136</ecNumber>
    </recommendedName>
    <alternativeName>
        <fullName evidence="6">ADP-dependent NAD(P)HX dehydratase</fullName>
    </alternativeName>
</protein>
<gene>
    <name evidence="6" type="primary">nnrD</name>
    <name evidence="9" type="ORF">HF519_01930</name>
</gene>
<dbReference type="InterPro" id="IPR000631">
    <property type="entry name" value="CARKD"/>
</dbReference>
<dbReference type="EC" id="4.2.1.136" evidence="6"/>
<keyword evidence="10" id="KW-1185">Reference proteome</keyword>
<evidence type="ECO:0000256" key="1">
    <source>
        <dbReference type="ARBA" id="ARBA00022741"/>
    </source>
</evidence>
<dbReference type="AlphaFoldDB" id="A0A848DCR6"/>
<dbReference type="GO" id="GO:0046496">
    <property type="term" value="P:nicotinamide nucleotide metabolic process"/>
    <property type="evidence" value="ECO:0007669"/>
    <property type="project" value="UniProtKB-UniRule"/>
</dbReference>
<evidence type="ECO:0000256" key="4">
    <source>
        <dbReference type="ARBA" id="ARBA00023027"/>
    </source>
</evidence>
<dbReference type="HAMAP" id="MF_01965">
    <property type="entry name" value="NADHX_dehydratase"/>
    <property type="match status" value="1"/>
</dbReference>
<dbReference type="GO" id="GO:0005524">
    <property type="term" value="F:ATP binding"/>
    <property type="evidence" value="ECO:0007669"/>
    <property type="project" value="UniProtKB-KW"/>
</dbReference>
<dbReference type="PANTHER" id="PTHR12592">
    <property type="entry name" value="ATP-DEPENDENT (S)-NAD(P)H-HYDRATE DEHYDRATASE FAMILY MEMBER"/>
    <property type="match status" value="1"/>
</dbReference>
<feature type="domain" description="YjeF C-terminal" evidence="8">
    <location>
        <begin position="13"/>
        <end position="292"/>
    </location>
</feature>
<dbReference type="GO" id="GO:0052856">
    <property type="term" value="F:NAD(P)HX epimerase activity"/>
    <property type="evidence" value="ECO:0007669"/>
    <property type="project" value="TreeGrafter"/>
</dbReference>
<evidence type="ECO:0000256" key="5">
    <source>
        <dbReference type="ARBA" id="ARBA00023239"/>
    </source>
</evidence>
<dbReference type="InterPro" id="IPR029056">
    <property type="entry name" value="Ribokinase-like"/>
</dbReference>
<keyword evidence="1 6" id="KW-0547">Nucleotide-binding</keyword>
<dbReference type="NCBIfam" id="TIGR00196">
    <property type="entry name" value="yjeF_cterm"/>
    <property type="match status" value="1"/>
</dbReference>
<comment type="caution">
    <text evidence="9">The sequence shown here is derived from an EMBL/GenBank/DDBJ whole genome shotgun (WGS) entry which is preliminary data.</text>
</comment>
<dbReference type="GO" id="GO:0110051">
    <property type="term" value="P:metabolite repair"/>
    <property type="evidence" value="ECO:0007669"/>
    <property type="project" value="TreeGrafter"/>
</dbReference>
<comment type="caution">
    <text evidence="6">Lacks conserved residue(s) required for the propagation of feature annotation.</text>
</comment>
<proteinExistence type="inferred from homology"/>
<keyword evidence="2 6" id="KW-0067">ATP-binding</keyword>
<comment type="function">
    <text evidence="6">Catalyzes the dehydration of the S-form of NAD(P)HX at the expense of ADP, which is converted to AMP. Together with NAD(P)HX epimerase, which catalyzes the epimerization of the S- and R-forms, the enzyme allows the repair of both epimers of NAD(P)HX, a damaged form of NAD(P)H that is a result of enzymatic or heat-dependent hydration.</text>
</comment>
<dbReference type="SUPFAM" id="SSF53613">
    <property type="entry name" value="Ribokinase-like"/>
    <property type="match status" value="1"/>
</dbReference>
<feature type="binding site" evidence="6">
    <location>
        <position position="233"/>
    </location>
    <ligand>
        <name>(6S)-NADPHX</name>
        <dbReference type="ChEBI" id="CHEBI:64076"/>
    </ligand>
</feature>
<evidence type="ECO:0000256" key="2">
    <source>
        <dbReference type="ARBA" id="ARBA00022840"/>
    </source>
</evidence>
<comment type="cofactor">
    <cofactor evidence="6">
        <name>Mg(2+)</name>
        <dbReference type="ChEBI" id="CHEBI:18420"/>
    </cofactor>
</comment>
<comment type="similarity">
    <text evidence="6">Belongs to the NnrD/CARKD family.</text>
</comment>
<sequence>MSTPIPPDRRVVTPAFLRGWPLPEPERGDKSARGTVLVVGGSRGTPGALLLAGVGALRVGAGVLQLAGPESVATAVGINVPEALALSVPETDKGSVSDTAVDFLSDLLGSAQAVLIGPGLFGVEETQRLVARLVEKVGQEAMVVLDAYALRGLRPETVAPVAGRVVLTPNVAEAAALLERDRHELDDLAEAARSAAAKYDAVVSLFGHIADPDGRLWVDESGHIGLGTSGSGDVLSGLVAGLLARGASPAQAACWGAHVHTTAGERLGARITQLGFLAREILDEAPLVLDELQP</sequence>
<evidence type="ECO:0000313" key="9">
    <source>
        <dbReference type="EMBL" id="NMH90372.1"/>
    </source>
</evidence>
<keyword evidence="4 6" id="KW-0520">NAD</keyword>
<comment type="catalytic activity">
    <reaction evidence="6">
        <text>(6S)-NADHX + ADP = AMP + phosphate + NADH + H(+)</text>
        <dbReference type="Rhea" id="RHEA:32223"/>
        <dbReference type="ChEBI" id="CHEBI:15378"/>
        <dbReference type="ChEBI" id="CHEBI:43474"/>
        <dbReference type="ChEBI" id="CHEBI:57945"/>
        <dbReference type="ChEBI" id="CHEBI:64074"/>
        <dbReference type="ChEBI" id="CHEBI:456215"/>
        <dbReference type="ChEBI" id="CHEBI:456216"/>
        <dbReference type="EC" id="4.2.1.136"/>
    </reaction>
</comment>
<reference evidence="9 10" key="1">
    <citation type="submission" date="2020-04" db="EMBL/GenBank/DDBJ databases">
        <authorList>
            <person name="Klaysubun C."/>
            <person name="Duangmal K."/>
            <person name="Lipun K."/>
        </authorList>
    </citation>
    <scope>NUCLEOTIDE SEQUENCE [LARGE SCALE GENOMIC DNA]</scope>
    <source>
        <strain evidence="9 10">DSM 45300</strain>
    </source>
</reference>
<comment type="subunit">
    <text evidence="6">Homotetramer.</text>
</comment>
<dbReference type="GO" id="GO:0052855">
    <property type="term" value="F:ADP-dependent NAD(P)H-hydrate dehydratase activity"/>
    <property type="evidence" value="ECO:0007669"/>
    <property type="project" value="UniProtKB-UniRule"/>
</dbReference>
<feature type="binding site" evidence="6">
    <location>
        <position position="232"/>
    </location>
    <ligand>
        <name>AMP</name>
        <dbReference type="ChEBI" id="CHEBI:456215"/>
    </ligand>
</feature>
<evidence type="ECO:0000256" key="6">
    <source>
        <dbReference type="HAMAP-Rule" id="MF_01965"/>
    </source>
</evidence>
<comment type="catalytic activity">
    <reaction evidence="6">
        <text>(6S)-NADPHX + ADP = AMP + phosphate + NADPH + H(+)</text>
        <dbReference type="Rhea" id="RHEA:32235"/>
        <dbReference type="ChEBI" id="CHEBI:15378"/>
        <dbReference type="ChEBI" id="CHEBI:43474"/>
        <dbReference type="ChEBI" id="CHEBI:57783"/>
        <dbReference type="ChEBI" id="CHEBI:64076"/>
        <dbReference type="ChEBI" id="CHEBI:456215"/>
        <dbReference type="ChEBI" id="CHEBI:456216"/>
        <dbReference type="EC" id="4.2.1.136"/>
    </reaction>
</comment>
<dbReference type="CDD" id="cd01171">
    <property type="entry name" value="YXKO-related"/>
    <property type="match status" value="1"/>
</dbReference>
<keyword evidence="3 6" id="KW-0521">NADP</keyword>
<dbReference type="EMBL" id="JAAXKZ010000004">
    <property type="protein sequence ID" value="NMH90372.1"/>
    <property type="molecule type" value="Genomic_DNA"/>
</dbReference>
<name>A0A848DCR6_9PSEU</name>
<dbReference type="RefSeq" id="WP_169409875.1">
    <property type="nucleotide sequence ID" value="NZ_JAAXKZ010000004.1"/>
</dbReference>
<organism evidence="9 10">
    <name type="scientific">Pseudonocardia bannensis</name>
    <dbReference type="NCBI Taxonomy" id="630973"/>
    <lineage>
        <taxon>Bacteria</taxon>
        <taxon>Bacillati</taxon>
        <taxon>Actinomycetota</taxon>
        <taxon>Actinomycetes</taxon>
        <taxon>Pseudonocardiales</taxon>
        <taxon>Pseudonocardiaceae</taxon>
        <taxon>Pseudonocardia</taxon>
    </lineage>
</organism>
<evidence type="ECO:0000313" key="10">
    <source>
        <dbReference type="Proteomes" id="UP000586918"/>
    </source>
</evidence>
<keyword evidence="5 6" id="KW-0456">Lyase</keyword>
<dbReference type="Gene3D" id="3.40.1190.20">
    <property type="match status" value="1"/>
</dbReference>
<accession>A0A848DCR6</accession>